<dbReference type="GO" id="GO:0006508">
    <property type="term" value="P:proteolysis"/>
    <property type="evidence" value="ECO:0007669"/>
    <property type="project" value="InterPro"/>
</dbReference>
<name>A0A1D2AJ35_ORNBR</name>
<dbReference type="SUPFAM" id="SSF55486">
    <property type="entry name" value="Metalloproteases ('zincins'), catalytic domain"/>
    <property type="match status" value="1"/>
</dbReference>
<protein>
    <submittedName>
        <fullName evidence="3">Endothelin converting enzyme 2 like isoform x4</fullName>
    </submittedName>
</protein>
<feature type="domain" description="Peptidase M13 N-terminal" evidence="2">
    <location>
        <begin position="22"/>
        <end position="163"/>
    </location>
</feature>
<feature type="non-terminal residue" evidence="3">
    <location>
        <position position="164"/>
    </location>
</feature>
<dbReference type="AlphaFoldDB" id="A0A1D2AJ35"/>
<dbReference type="Gene3D" id="1.10.1380.10">
    <property type="entry name" value="Neutral endopeptidase , domain2"/>
    <property type="match status" value="1"/>
</dbReference>
<accession>A0A1D2AJ35</accession>
<dbReference type="InterPro" id="IPR008753">
    <property type="entry name" value="Peptidase_M13_N"/>
</dbReference>
<dbReference type="PROSITE" id="PS51885">
    <property type="entry name" value="NEPRILYSIN"/>
    <property type="match status" value="1"/>
</dbReference>
<evidence type="ECO:0000256" key="1">
    <source>
        <dbReference type="ARBA" id="ARBA00007357"/>
    </source>
</evidence>
<evidence type="ECO:0000259" key="2">
    <source>
        <dbReference type="Pfam" id="PF05649"/>
    </source>
</evidence>
<dbReference type="GO" id="GO:0004222">
    <property type="term" value="F:metalloendopeptidase activity"/>
    <property type="evidence" value="ECO:0007669"/>
    <property type="project" value="InterPro"/>
</dbReference>
<dbReference type="EMBL" id="GETE01000649">
    <property type="protein sequence ID" value="JAT79003.1"/>
    <property type="molecule type" value="Transcribed_RNA"/>
</dbReference>
<proteinExistence type="inferred from homology"/>
<feature type="non-terminal residue" evidence="3">
    <location>
        <position position="1"/>
    </location>
</feature>
<reference evidence="3" key="1">
    <citation type="submission" date="2016-07" db="EMBL/GenBank/DDBJ databases">
        <title>Salivary Glands transcriptome analysis on engorged females of Ornithodoros brasiliensis (Acari:Argasidae).</title>
        <authorList>
            <person name="Simons S.M."/>
            <person name="Carvalho E."/>
            <person name="Junqueira-de-Azevedo I."/>
            <person name="Ho P.L."/>
            <person name="Giovanni D."/>
            <person name="Mendonca R."/>
            <person name="Onofrio V."/>
            <person name="Landulfo G."/>
            <person name="Ramirez D."/>
            <person name="Barros-Battesti D."/>
        </authorList>
    </citation>
    <scope>NUCLEOTIDE SEQUENCE</scope>
    <source>
        <strain evidence="3">Female</strain>
        <tissue evidence="3">Salivary gland</tissue>
    </source>
</reference>
<evidence type="ECO:0000313" key="3">
    <source>
        <dbReference type="EMBL" id="JAT79003.1"/>
    </source>
</evidence>
<dbReference type="InterPro" id="IPR042089">
    <property type="entry name" value="Peptidase_M13_dom_2"/>
</dbReference>
<sequence length="164" mass="18804">VSLISNSIFAFHLNASLHDVVKIVLDVIIFEKNISDITNATIKKSENVKERFKRMNISELQKRLPSLDWLDFLNRVLNRVNMSLKEEDQVIVSGLEYYEALLELVSNVNRSSIHNYLGWRMLRNFGPLAVPVLGELAFNLSRATYGVNKRSPQWQRCLSSVEGP</sequence>
<comment type="similarity">
    <text evidence="1">Belongs to the peptidase M13 family.</text>
</comment>
<dbReference type="Pfam" id="PF05649">
    <property type="entry name" value="Peptidase_M13_N"/>
    <property type="match status" value="1"/>
</dbReference>
<dbReference type="InterPro" id="IPR000718">
    <property type="entry name" value="Peptidase_M13"/>
</dbReference>
<organism evidence="3">
    <name type="scientific">Ornithodoros brasiliensis</name>
    <name type="common">Mouro tick</name>
    <dbReference type="NCBI Taxonomy" id="888526"/>
    <lineage>
        <taxon>Eukaryota</taxon>
        <taxon>Metazoa</taxon>
        <taxon>Ecdysozoa</taxon>
        <taxon>Arthropoda</taxon>
        <taxon>Chelicerata</taxon>
        <taxon>Arachnida</taxon>
        <taxon>Acari</taxon>
        <taxon>Parasitiformes</taxon>
        <taxon>Ixodida</taxon>
        <taxon>Ixodoidea</taxon>
        <taxon>Argasidae</taxon>
        <taxon>Ornithodorinae</taxon>
        <taxon>Ornithodoros</taxon>
    </lineage>
</organism>